<dbReference type="GO" id="GO:0090729">
    <property type="term" value="F:toxin activity"/>
    <property type="evidence" value="ECO:0007669"/>
    <property type="project" value="InterPro"/>
</dbReference>
<name>V8N440_OPHHA</name>
<evidence type="ECO:0000313" key="5">
    <source>
        <dbReference type="Proteomes" id="UP000018936"/>
    </source>
</evidence>
<feature type="non-terminal residue" evidence="4">
    <location>
        <position position="84"/>
    </location>
</feature>
<keyword evidence="5" id="KW-1185">Reference proteome</keyword>
<dbReference type="InterPro" id="IPR045860">
    <property type="entry name" value="Snake_toxin-like_sf"/>
</dbReference>
<dbReference type="CDD" id="cd00206">
    <property type="entry name" value="TFP_snake_toxin"/>
    <property type="match status" value="1"/>
</dbReference>
<keyword evidence="3" id="KW-1015">Disulfide bond</keyword>
<sequence length="84" mass="9636">MTCYTQYSLSPPTTKTCPDGQNLCYKRLELPNAPENWRSRRTCLCHAWVPLRSRSIAGQSKQCKERNKFFRGCAAACPKAEHNE</sequence>
<keyword evidence="2" id="KW-0964">Secreted</keyword>
<proteinExistence type="predicted"/>
<dbReference type="GO" id="GO:0005576">
    <property type="term" value="C:extracellular region"/>
    <property type="evidence" value="ECO:0007669"/>
    <property type="project" value="UniProtKB-SubCell"/>
</dbReference>
<gene>
    <name evidence="4" type="ORF">L345_17632</name>
</gene>
<protein>
    <submittedName>
        <fullName evidence="4">Uncharacterized protein</fullName>
    </submittedName>
</protein>
<evidence type="ECO:0000256" key="1">
    <source>
        <dbReference type="ARBA" id="ARBA00004613"/>
    </source>
</evidence>
<comment type="subcellular location">
    <subcellularLocation>
        <location evidence="1">Secreted</location>
    </subcellularLocation>
</comment>
<dbReference type="EMBL" id="AZIM01015434">
    <property type="protein sequence ID" value="ETE56656.1"/>
    <property type="molecule type" value="Genomic_DNA"/>
</dbReference>
<dbReference type="InterPro" id="IPR003571">
    <property type="entry name" value="Snake_3FTx"/>
</dbReference>
<dbReference type="AlphaFoldDB" id="V8N440"/>
<evidence type="ECO:0000256" key="2">
    <source>
        <dbReference type="ARBA" id="ARBA00022525"/>
    </source>
</evidence>
<reference evidence="4 5" key="1">
    <citation type="journal article" date="2013" name="Proc. Natl. Acad. Sci. U.S.A.">
        <title>The king cobra genome reveals dynamic gene evolution and adaptation in the snake venom system.</title>
        <authorList>
            <person name="Vonk F.J."/>
            <person name="Casewell N.R."/>
            <person name="Henkel C.V."/>
            <person name="Heimberg A.M."/>
            <person name="Jansen H.J."/>
            <person name="McCleary R.J."/>
            <person name="Kerkkamp H.M."/>
            <person name="Vos R.A."/>
            <person name="Guerreiro I."/>
            <person name="Calvete J.J."/>
            <person name="Wuster W."/>
            <person name="Woods A.E."/>
            <person name="Logan J.M."/>
            <person name="Harrison R.A."/>
            <person name="Castoe T.A."/>
            <person name="de Koning A.P."/>
            <person name="Pollock D.D."/>
            <person name="Yandell M."/>
            <person name="Calderon D."/>
            <person name="Renjifo C."/>
            <person name="Currier R.B."/>
            <person name="Salgado D."/>
            <person name="Pla D."/>
            <person name="Sanz L."/>
            <person name="Hyder A.S."/>
            <person name="Ribeiro J.M."/>
            <person name="Arntzen J.W."/>
            <person name="van den Thillart G.E."/>
            <person name="Boetzer M."/>
            <person name="Pirovano W."/>
            <person name="Dirks R.P."/>
            <person name="Spaink H.P."/>
            <person name="Duboule D."/>
            <person name="McGlinn E."/>
            <person name="Kini R.M."/>
            <person name="Richardson M.K."/>
        </authorList>
    </citation>
    <scope>NUCLEOTIDE SEQUENCE</scope>
    <source>
        <tissue evidence="4">Blood</tissue>
    </source>
</reference>
<dbReference type="SUPFAM" id="SSF57302">
    <property type="entry name" value="Snake toxin-like"/>
    <property type="match status" value="1"/>
</dbReference>
<dbReference type="InterPro" id="IPR054131">
    <property type="entry name" value="Toxin_cobra-type"/>
</dbReference>
<comment type="caution">
    <text evidence="4">The sequence shown here is derived from an EMBL/GenBank/DDBJ whole genome shotgun (WGS) entry which is preliminary data.</text>
</comment>
<dbReference type="Gene3D" id="2.10.60.10">
    <property type="entry name" value="CD59"/>
    <property type="match status" value="1"/>
</dbReference>
<organism evidence="4 5">
    <name type="scientific">Ophiophagus hannah</name>
    <name type="common">King cobra</name>
    <name type="synonym">Naja hannah</name>
    <dbReference type="NCBI Taxonomy" id="8665"/>
    <lineage>
        <taxon>Eukaryota</taxon>
        <taxon>Metazoa</taxon>
        <taxon>Chordata</taxon>
        <taxon>Craniata</taxon>
        <taxon>Vertebrata</taxon>
        <taxon>Euteleostomi</taxon>
        <taxon>Lepidosauria</taxon>
        <taxon>Squamata</taxon>
        <taxon>Bifurcata</taxon>
        <taxon>Unidentata</taxon>
        <taxon>Episquamata</taxon>
        <taxon>Toxicofera</taxon>
        <taxon>Serpentes</taxon>
        <taxon>Colubroidea</taxon>
        <taxon>Elapidae</taxon>
        <taxon>Elapinae</taxon>
        <taxon>Ophiophagus</taxon>
    </lineage>
</organism>
<dbReference type="OrthoDB" id="9053805at2759"/>
<accession>V8N440</accession>
<evidence type="ECO:0000256" key="3">
    <source>
        <dbReference type="ARBA" id="ARBA00023157"/>
    </source>
</evidence>
<dbReference type="Proteomes" id="UP000018936">
    <property type="component" value="Unassembled WGS sequence"/>
</dbReference>
<evidence type="ECO:0000313" key="4">
    <source>
        <dbReference type="EMBL" id="ETE56656.1"/>
    </source>
</evidence>
<dbReference type="Pfam" id="PF21947">
    <property type="entry name" value="Toxin_cobra-type"/>
    <property type="match status" value="1"/>
</dbReference>